<gene>
    <name evidence="12" type="ORF">GCM10023090_09960</name>
</gene>
<dbReference type="InterPro" id="IPR018060">
    <property type="entry name" value="HTH_AraC"/>
</dbReference>
<dbReference type="Pfam" id="PF12833">
    <property type="entry name" value="HTH_18"/>
    <property type="match status" value="1"/>
</dbReference>
<keyword evidence="8" id="KW-0804">Transcription</keyword>
<comment type="catalytic activity">
    <reaction evidence="1">
        <text>Hydrolysis of alkylated DNA, releasing 3-methyladenine, 3-methylguanine, 7-methylguanine and 7-methyladenine.</text>
        <dbReference type="EC" id="3.2.2.21"/>
    </reaction>
</comment>
<dbReference type="InterPro" id="IPR010316">
    <property type="entry name" value="AlkA_N"/>
</dbReference>
<evidence type="ECO:0000256" key="5">
    <source>
        <dbReference type="ARBA" id="ARBA00022763"/>
    </source>
</evidence>
<dbReference type="PROSITE" id="PS01124">
    <property type="entry name" value="HTH_ARAC_FAMILY_2"/>
    <property type="match status" value="1"/>
</dbReference>
<evidence type="ECO:0000256" key="3">
    <source>
        <dbReference type="ARBA" id="ARBA00012000"/>
    </source>
</evidence>
<evidence type="ECO:0000256" key="7">
    <source>
        <dbReference type="ARBA" id="ARBA00023159"/>
    </source>
</evidence>
<keyword evidence="7" id="KW-0010">Activator</keyword>
<dbReference type="SUPFAM" id="SSF46689">
    <property type="entry name" value="Homeodomain-like"/>
    <property type="match status" value="1"/>
</dbReference>
<dbReference type="PANTHER" id="PTHR43003:SF13">
    <property type="entry name" value="DNA-3-METHYLADENINE GLYCOSYLASE 2"/>
    <property type="match status" value="1"/>
</dbReference>
<dbReference type="SMART" id="SM00478">
    <property type="entry name" value="ENDO3c"/>
    <property type="match status" value="1"/>
</dbReference>
<evidence type="ECO:0000256" key="4">
    <source>
        <dbReference type="ARBA" id="ARBA00022603"/>
    </source>
</evidence>
<dbReference type="SUPFAM" id="SSF48150">
    <property type="entry name" value="DNA-glycosylase"/>
    <property type="match status" value="1"/>
</dbReference>
<feature type="region of interest" description="Disordered" evidence="10">
    <location>
        <begin position="518"/>
        <end position="544"/>
    </location>
</feature>
<keyword evidence="6" id="KW-0805">Transcription regulation</keyword>
<comment type="cofactor">
    <cofactor evidence="2">
        <name>Zn(2+)</name>
        <dbReference type="ChEBI" id="CHEBI:29105"/>
    </cofactor>
</comment>
<sequence length="544" mass="58760">MMDRMSSRPSAPLAPSAPSAEAARWHEQCWRALSSRDARFDGRFFTGVTSTGVYCRPVCAVRTPRRENCQFYATAAHAEQAGFRPCLRCRPELAPAAQWWSATDAASVLVREALRRLQPQVRGTEDGAVVQVLARRLGVTDRHLRRVFQQQLGVTPQQVWQTRRLLAAKQLLTDTTLPVHEVASASGFGSARRLQAAFATHYGLEPTALRRQSQRADDALKPALRPVRLGYRPPLDADALLAFGAQRQLPGLEQVDTAERTMRRVVRAHGPQGRCAPGWIEAVFDPLHPVVCVRLSDSLLPELPAWLARVRHWLDLDADPAAIHAVLGRDFPAAEGLRVPGTTDGFELAVRAVLGQQVSVAAARTLAGRVLDAWGEPVSTPWPALHRAFPSAAVLARVPAEALGALGIVRQRQQALLALAQQVDAGLLDLSPEADVEATRARLCSLPGIGAWTADYIALRALRWPDAFPAADVALHQALGIARGSGAARAATARAEPWRPWRGYALLRAWAGHYQPPGTPGALADGDATPPAADTAATAAPDLL</sequence>
<keyword evidence="13" id="KW-1185">Reference proteome</keyword>
<evidence type="ECO:0000313" key="12">
    <source>
        <dbReference type="EMBL" id="GAA4421206.1"/>
    </source>
</evidence>
<dbReference type="SMART" id="SM00342">
    <property type="entry name" value="HTH_ARAC"/>
    <property type="match status" value="1"/>
</dbReference>
<dbReference type="InterPro" id="IPR004026">
    <property type="entry name" value="Ada_DNA_repair_Zn-bd"/>
</dbReference>
<evidence type="ECO:0000256" key="8">
    <source>
        <dbReference type="ARBA" id="ARBA00023163"/>
    </source>
</evidence>
<keyword evidence="4" id="KW-0808">Transferase</keyword>
<dbReference type="InterPro" id="IPR011257">
    <property type="entry name" value="DNA_glycosylase"/>
</dbReference>
<evidence type="ECO:0000256" key="6">
    <source>
        <dbReference type="ARBA" id="ARBA00023015"/>
    </source>
</evidence>
<accession>A0ABP8L350</accession>
<dbReference type="InterPro" id="IPR051912">
    <property type="entry name" value="Alkylbase_DNA_Glycosylase/TA"/>
</dbReference>
<keyword evidence="5" id="KW-0227">DNA damage</keyword>
<dbReference type="InterPro" id="IPR009057">
    <property type="entry name" value="Homeodomain-like_sf"/>
</dbReference>
<proteinExistence type="predicted"/>
<dbReference type="EC" id="3.2.2.21" evidence="3"/>
<evidence type="ECO:0000256" key="1">
    <source>
        <dbReference type="ARBA" id="ARBA00000086"/>
    </source>
</evidence>
<dbReference type="Gene3D" id="1.10.10.60">
    <property type="entry name" value="Homeodomain-like"/>
    <property type="match status" value="1"/>
</dbReference>
<dbReference type="CDD" id="cd00056">
    <property type="entry name" value="ENDO3c"/>
    <property type="match status" value="1"/>
</dbReference>
<evidence type="ECO:0000313" key="13">
    <source>
        <dbReference type="Proteomes" id="UP001501788"/>
    </source>
</evidence>
<dbReference type="EMBL" id="BAABEX010000007">
    <property type="protein sequence ID" value="GAA4421206.1"/>
    <property type="molecule type" value="Genomic_DNA"/>
</dbReference>
<evidence type="ECO:0000256" key="10">
    <source>
        <dbReference type="SAM" id="MobiDB-lite"/>
    </source>
</evidence>
<name>A0ABP8L350_9BURK</name>
<dbReference type="PANTHER" id="PTHR43003">
    <property type="entry name" value="DNA-3-METHYLADENINE GLYCOSYLASE"/>
    <property type="match status" value="1"/>
</dbReference>
<dbReference type="Pfam" id="PF06029">
    <property type="entry name" value="AlkA_N"/>
    <property type="match status" value="1"/>
</dbReference>
<dbReference type="SMART" id="SM01009">
    <property type="entry name" value="AlkA_N"/>
    <property type="match status" value="1"/>
</dbReference>
<comment type="caution">
    <text evidence="12">The sequence shown here is derived from an EMBL/GenBank/DDBJ whole genome shotgun (WGS) entry which is preliminary data.</text>
</comment>
<dbReference type="InterPro" id="IPR037046">
    <property type="entry name" value="AlkA_N_sf"/>
</dbReference>
<dbReference type="SUPFAM" id="SSF57884">
    <property type="entry name" value="Ada DNA repair protein, N-terminal domain (N-Ada 10)"/>
    <property type="match status" value="1"/>
</dbReference>
<dbReference type="Gene3D" id="3.40.10.10">
    <property type="entry name" value="DNA Methylphosphotriester Repair Domain"/>
    <property type="match status" value="1"/>
</dbReference>
<organism evidence="12 13">
    <name type="scientific">Acidovorax lacteus</name>
    <dbReference type="NCBI Taxonomy" id="1924988"/>
    <lineage>
        <taxon>Bacteria</taxon>
        <taxon>Pseudomonadati</taxon>
        <taxon>Pseudomonadota</taxon>
        <taxon>Betaproteobacteria</taxon>
        <taxon>Burkholderiales</taxon>
        <taxon>Comamonadaceae</taxon>
        <taxon>Acidovorax</taxon>
    </lineage>
</organism>
<dbReference type="Gene3D" id="3.30.310.20">
    <property type="entry name" value="DNA-3-methyladenine glycosylase AlkA, N-terminal domain"/>
    <property type="match status" value="1"/>
</dbReference>
<evidence type="ECO:0000256" key="9">
    <source>
        <dbReference type="ARBA" id="ARBA00023204"/>
    </source>
</evidence>
<dbReference type="SUPFAM" id="SSF55945">
    <property type="entry name" value="TATA-box binding protein-like"/>
    <property type="match status" value="1"/>
</dbReference>
<evidence type="ECO:0000256" key="2">
    <source>
        <dbReference type="ARBA" id="ARBA00001947"/>
    </source>
</evidence>
<reference evidence="13" key="1">
    <citation type="journal article" date="2019" name="Int. J. Syst. Evol. Microbiol.">
        <title>The Global Catalogue of Microorganisms (GCM) 10K type strain sequencing project: providing services to taxonomists for standard genome sequencing and annotation.</title>
        <authorList>
            <consortium name="The Broad Institute Genomics Platform"/>
            <consortium name="The Broad Institute Genome Sequencing Center for Infectious Disease"/>
            <person name="Wu L."/>
            <person name="Ma J."/>
        </authorList>
    </citation>
    <scope>NUCLEOTIDE SEQUENCE [LARGE SCALE GENOMIC DNA]</scope>
    <source>
        <strain evidence="13">JCM 31890</strain>
    </source>
</reference>
<protein>
    <recommendedName>
        <fullName evidence="3">DNA-3-methyladenine glycosylase II</fullName>
        <ecNumber evidence="3">3.2.2.21</ecNumber>
    </recommendedName>
</protein>
<dbReference type="Gene3D" id="1.10.340.30">
    <property type="entry name" value="Hypothetical protein, domain 2"/>
    <property type="match status" value="1"/>
</dbReference>
<dbReference type="Proteomes" id="UP001501788">
    <property type="component" value="Unassembled WGS sequence"/>
</dbReference>
<feature type="compositionally biased region" description="Low complexity" evidence="10">
    <location>
        <begin position="520"/>
        <end position="544"/>
    </location>
</feature>
<dbReference type="Gene3D" id="1.10.1670.10">
    <property type="entry name" value="Helix-hairpin-Helix base-excision DNA repair enzymes (C-terminal)"/>
    <property type="match status" value="1"/>
</dbReference>
<dbReference type="Pfam" id="PF02805">
    <property type="entry name" value="Ada_Zn_binding"/>
    <property type="match status" value="1"/>
</dbReference>
<dbReference type="InterPro" id="IPR003265">
    <property type="entry name" value="HhH-GPD_domain"/>
</dbReference>
<dbReference type="InterPro" id="IPR023170">
    <property type="entry name" value="HhH_base_excis_C"/>
</dbReference>
<keyword evidence="4" id="KW-0489">Methyltransferase</keyword>
<evidence type="ECO:0000259" key="11">
    <source>
        <dbReference type="PROSITE" id="PS01124"/>
    </source>
</evidence>
<dbReference type="InterPro" id="IPR035451">
    <property type="entry name" value="Ada-like_dom_sf"/>
</dbReference>
<feature type="domain" description="HTH araC/xylS-type" evidence="11">
    <location>
        <begin position="111"/>
        <end position="212"/>
    </location>
</feature>
<dbReference type="Pfam" id="PF00730">
    <property type="entry name" value="HhH-GPD"/>
    <property type="match status" value="1"/>
</dbReference>
<keyword evidence="9" id="KW-0234">DNA repair</keyword>